<dbReference type="RefSeq" id="WP_184666557.1">
    <property type="nucleotide sequence ID" value="NZ_BAABAI010000034.1"/>
</dbReference>
<protein>
    <submittedName>
        <fullName evidence="1">Uncharacterized protein</fullName>
    </submittedName>
</protein>
<gene>
    <name evidence="1" type="ORF">F4559_001171</name>
</gene>
<sequence length="244" mass="26775">MTGEVYVLVSDDEAGLQVHGVFEAEADARRIANELDEDGDCGYDVRPLGYWPSGTAPTVYEEWEVAIIRDSPDGQSIYTEARRCLESDLRPGRATVERDESGRVLSITATAATKAAALAKAEATADAYRGPRCLAHRQDGPCWSDRNWCLLPAAHGEDCEFGAFPEPVVVDSDSDVLYFRLFDQRHRVPRNGGGVVALADAGPYLVYEPSLPRMWYPCVDEAEARVVQASRQVQRGRIPRGDGG</sequence>
<dbReference type="EMBL" id="JACHJS010000001">
    <property type="protein sequence ID" value="MBB4963812.1"/>
    <property type="molecule type" value="Genomic_DNA"/>
</dbReference>
<evidence type="ECO:0000313" key="1">
    <source>
        <dbReference type="EMBL" id="MBB4963812.1"/>
    </source>
</evidence>
<dbReference type="Proteomes" id="UP000542674">
    <property type="component" value="Unassembled WGS sequence"/>
</dbReference>
<comment type="caution">
    <text evidence="1">The sequence shown here is derived from an EMBL/GenBank/DDBJ whole genome shotgun (WGS) entry which is preliminary data.</text>
</comment>
<dbReference type="AlphaFoldDB" id="A0A7W7WUH3"/>
<accession>A0A7W7WUH3</accession>
<keyword evidence="2" id="KW-1185">Reference proteome</keyword>
<reference evidence="1 2" key="1">
    <citation type="submission" date="2020-08" db="EMBL/GenBank/DDBJ databases">
        <title>Sequencing the genomes of 1000 actinobacteria strains.</title>
        <authorList>
            <person name="Klenk H.-P."/>
        </authorList>
    </citation>
    <scope>NUCLEOTIDE SEQUENCE [LARGE SCALE GENOMIC DNA]</scope>
    <source>
        <strain evidence="1 2">DSM 45084</strain>
    </source>
</reference>
<proteinExistence type="predicted"/>
<organism evidence="1 2">
    <name type="scientific">Saccharothrix violaceirubra</name>
    <dbReference type="NCBI Taxonomy" id="413306"/>
    <lineage>
        <taxon>Bacteria</taxon>
        <taxon>Bacillati</taxon>
        <taxon>Actinomycetota</taxon>
        <taxon>Actinomycetes</taxon>
        <taxon>Pseudonocardiales</taxon>
        <taxon>Pseudonocardiaceae</taxon>
        <taxon>Saccharothrix</taxon>
    </lineage>
</organism>
<name>A0A7W7WUH3_9PSEU</name>
<evidence type="ECO:0000313" key="2">
    <source>
        <dbReference type="Proteomes" id="UP000542674"/>
    </source>
</evidence>